<dbReference type="AlphaFoldDB" id="A0A7H1NT19"/>
<dbReference type="KEGG" id="ebla:JGUZn3_17110"/>
<evidence type="ECO:0000259" key="2">
    <source>
        <dbReference type="Pfam" id="PF01464"/>
    </source>
</evidence>
<reference evidence="3 4" key="1">
    <citation type="submission" date="2020-08" db="EMBL/GenBank/DDBJ databases">
        <title>Complete genome sequence of Entomobacter blattae G55GP.</title>
        <authorList>
            <person name="Poehlein A."/>
            <person name="Guzman J."/>
            <person name="Daniel R."/>
            <person name="Vilcinskas A."/>
        </authorList>
    </citation>
    <scope>NUCLEOTIDE SEQUENCE [LARGE SCALE GENOMIC DNA]</scope>
    <source>
        <strain evidence="3 4">G55GP</strain>
    </source>
</reference>
<proteinExistence type="inferred from homology"/>
<name>A0A7H1NT19_9PROT</name>
<evidence type="ECO:0000313" key="4">
    <source>
        <dbReference type="Proteomes" id="UP000516349"/>
    </source>
</evidence>
<feature type="domain" description="Transglycosylase SLT" evidence="2">
    <location>
        <begin position="9"/>
        <end position="143"/>
    </location>
</feature>
<organism evidence="3 4">
    <name type="scientific">Entomobacter blattae</name>
    <dbReference type="NCBI Taxonomy" id="2762277"/>
    <lineage>
        <taxon>Bacteria</taxon>
        <taxon>Pseudomonadati</taxon>
        <taxon>Pseudomonadota</taxon>
        <taxon>Alphaproteobacteria</taxon>
        <taxon>Acetobacterales</taxon>
        <taxon>Acetobacteraceae</taxon>
        <taxon>Entomobacter</taxon>
    </lineage>
</organism>
<dbReference type="Gene3D" id="1.10.530.10">
    <property type="match status" value="1"/>
</dbReference>
<gene>
    <name evidence="3" type="primary">virB1</name>
    <name evidence="3" type="ORF">JGUZn3_17110</name>
</gene>
<keyword evidence="4" id="KW-1185">Reference proteome</keyword>
<dbReference type="Pfam" id="PF01464">
    <property type="entry name" value="SLT"/>
    <property type="match status" value="1"/>
</dbReference>
<accession>A0A7H1NT19</accession>
<dbReference type="SUPFAM" id="SSF53955">
    <property type="entry name" value="Lysozyme-like"/>
    <property type="match status" value="1"/>
</dbReference>
<dbReference type="EMBL" id="CP060244">
    <property type="protein sequence ID" value="QNT78929.1"/>
    <property type="molecule type" value="Genomic_DNA"/>
</dbReference>
<dbReference type="InterPro" id="IPR023346">
    <property type="entry name" value="Lysozyme-like_dom_sf"/>
</dbReference>
<dbReference type="InterPro" id="IPR008258">
    <property type="entry name" value="Transglycosylase_SLT_dom_1"/>
</dbReference>
<comment type="similarity">
    <text evidence="1">Belongs to the virb1 family.</text>
</comment>
<dbReference type="CDD" id="cd16892">
    <property type="entry name" value="LT_VirB1-like"/>
    <property type="match status" value="1"/>
</dbReference>
<dbReference type="Proteomes" id="UP000516349">
    <property type="component" value="Chromosome"/>
</dbReference>
<evidence type="ECO:0000313" key="3">
    <source>
        <dbReference type="EMBL" id="QNT78929.1"/>
    </source>
</evidence>
<sequence length="184" mass="19647">MMELLYLAQKCAPYVAYQTTLQVIRVESGGNVYAVHVNNLKGPQPPPPSSAQEAINLATRYIHSGYTVDLGLMQINSRNLSAVGITLPEAFDACTNIKAGATILTADYLRASRAMGKGLNALLAALSAYNTGDFDSGFANGYVARYYAQARQPIIGIHRLPSGAHRVVIHGHKGIRMAAATASE</sequence>
<protein>
    <submittedName>
        <fullName evidence="3">Type IV secretion system protein virB1</fullName>
    </submittedName>
</protein>
<evidence type="ECO:0000256" key="1">
    <source>
        <dbReference type="ARBA" id="ARBA00009387"/>
    </source>
</evidence>